<keyword evidence="6" id="KW-0539">Nucleus</keyword>
<reference evidence="9 10" key="1">
    <citation type="submission" date="2020-08" db="EMBL/GenBank/DDBJ databases">
        <title>Plant Genome Project.</title>
        <authorList>
            <person name="Zhang R.-G."/>
        </authorList>
    </citation>
    <scope>NUCLEOTIDE SEQUENCE [LARGE SCALE GENOMIC DNA]</scope>
    <source>
        <tissue evidence="9">Rhizome</tissue>
    </source>
</reference>
<keyword evidence="2" id="KW-0677">Repeat</keyword>
<feature type="domain" description="Myb-like" evidence="7">
    <location>
        <begin position="11"/>
        <end position="63"/>
    </location>
</feature>
<keyword evidence="10" id="KW-1185">Reference proteome</keyword>
<dbReference type="GO" id="GO:0003677">
    <property type="term" value="F:DNA binding"/>
    <property type="evidence" value="ECO:0007669"/>
    <property type="project" value="UniProtKB-KW"/>
</dbReference>
<dbReference type="Gene3D" id="1.10.10.60">
    <property type="entry name" value="Homeodomain-like"/>
    <property type="match status" value="2"/>
</dbReference>
<evidence type="ECO:0008006" key="11">
    <source>
        <dbReference type="Google" id="ProtNLM"/>
    </source>
</evidence>
<evidence type="ECO:0000256" key="2">
    <source>
        <dbReference type="ARBA" id="ARBA00022737"/>
    </source>
</evidence>
<keyword evidence="5" id="KW-0804">Transcription</keyword>
<keyword evidence="4" id="KW-0238">DNA-binding</keyword>
<evidence type="ECO:0000313" key="10">
    <source>
        <dbReference type="Proteomes" id="UP000734854"/>
    </source>
</evidence>
<gene>
    <name evidence="9" type="ORF">ZIOFF_053992</name>
</gene>
<dbReference type="Pfam" id="PF00249">
    <property type="entry name" value="Myb_DNA-binding"/>
    <property type="match status" value="2"/>
</dbReference>
<dbReference type="CDD" id="cd00167">
    <property type="entry name" value="SANT"/>
    <property type="match status" value="2"/>
</dbReference>
<dbReference type="PROSITE" id="PS50090">
    <property type="entry name" value="MYB_LIKE"/>
    <property type="match status" value="2"/>
</dbReference>
<evidence type="ECO:0000313" key="9">
    <source>
        <dbReference type="EMBL" id="KAG6485454.1"/>
    </source>
</evidence>
<evidence type="ECO:0000256" key="5">
    <source>
        <dbReference type="ARBA" id="ARBA00023163"/>
    </source>
</evidence>
<evidence type="ECO:0000256" key="4">
    <source>
        <dbReference type="ARBA" id="ARBA00023125"/>
    </source>
</evidence>
<proteinExistence type="predicted"/>
<feature type="domain" description="Myb-like" evidence="7">
    <location>
        <begin position="64"/>
        <end position="114"/>
    </location>
</feature>
<dbReference type="SMART" id="SM00717">
    <property type="entry name" value="SANT"/>
    <property type="match status" value="2"/>
</dbReference>
<dbReference type="SUPFAM" id="SSF46689">
    <property type="entry name" value="Homeodomain-like"/>
    <property type="match status" value="1"/>
</dbReference>
<sequence>MGRSPDACCDEQGLKKGPWTPEEDRKLKDYVEKNGQGCWRRLPNLGGLNRCGKSYRLRWTNYLRPGIKRGKFTGEEERLIVHLHSLHGNKWSTIASSLAGRTDNEIKNYWNSHLRKKLLQMGIDPVTHRPQPDHLSGCLDISLRLQADVIKLHSLQKLLLQALTRATTPSLNLMGLLGSPPWLWSRLLQTESCLLNGSQILNGLDGNPTQQKPLADDDYCRAGTSHQLTSSSMVLRASQTDSVGGSTVGSSIGTLESAPPTADEWNSINLDYLVEDLGYCLLE</sequence>
<feature type="domain" description="HTH myb-type" evidence="8">
    <location>
        <begin position="11"/>
        <end position="63"/>
    </location>
</feature>
<evidence type="ECO:0000256" key="1">
    <source>
        <dbReference type="ARBA" id="ARBA00004123"/>
    </source>
</evidence>
<dbReference type="AlphaFoldDB" id="A0A8J5FD34"/>
<organism evidence="9 10">
    <name type="scientific">Zingiber officinale</name>
    <name type="common">Ginger</name>
    <name type="synonym">Amomum zingiber</name>
    <dbReference type="NCBI Taxonomy" id="94328"/>
    <lineage>
        <taxon>Eukaryota</taxon>
        <taxon>Viridiplantae</taxon>
        <taxon>Streptophyta</taxon>
        <taxon>Embryophyta</taxon>
        <taxon>Tracheophyta</taxon>
        <taxon>Spermatophyta</taxon>
        <taxon>Magnoliopsida</taxon>
        <taxon>Liliopsida</taxon>
        <taxon>Zingiberales</taxon>
        <taxon>Zingiberaceae</taxon>
        <taxon>Zingiber</taxon>
    </lineage>
</organism>
<dbReference type="PANTHER" id="PTHR47994:SF5">
    <property type="entry name" value="F14D16.11-RELATED"/>
    <property type="match status" value="1"/>
</dbReference>
<dbReference type="GO" id="GO:0005634">
    <property type="term" value="C:nucleus"/>
    <property type="evidence" value="ECO:0007669"/>
    <property type="project" value="UniProtKB-SubCell"/>
</dbReference>
<comment type="subcellular location">
    <subcellularLocation>
        <location evidence="1">Nucleus</location>
    </subcellularLocation>
</comment>
<dbReference type="InterPro" id="IPR017930">
    <property type="entry name" value="Myb_dom"/>
</dbReference>
<dbReference type="PANTHER" id="PTHR47994">
    <property type="entry name" value="F14D16.11-RELATED"/>
    <property type="match status" value="1"/>
</dbReference>
<evidence type="ECO:0000259" key="8">
    <source>
        <dbReference type="PROSITE" id="PS51294"/>
    </source>
</evidence>
<dbReference type="EMBL" id="JACMSC010000015">
    <property type="protein sequence ID" value="KAG6485454.1"/>
    <property type="molecule type" value="Genomic_DNA"/>
</dbReference>
<evidence type="ECO:0000256" key="6">
    <source>
        <dbReference type="ARBA" id="ARBA00023242"/>
    </source>
</evidence>
<feature type="domain" description="HTH myb-type" evidence="8">
    <location>
        <begin position="64"/>
        <end position="118"/>
    </location>
</feature>
<dbReference type="InterPro" id="IPR015495">
    <property type="entry name" value="Myb_TF_plants"/>
</dbReference>
<comment type="caution">
    <text evidence="9">The sequence shown here is derived from an EMBL/GenBank/DDBJ whole genome shotgun (WGS) entry which is preliminary data.</text>
</comment>
<accession>A0A8J5FD34</accession>
<dbReference type="PROSITE" id="PS51294">
    <property type="entry name" value="HTH_MYB"/>
    <property type="match status" value="2"/>
</dbReference>
<dbReference type="FunFam" id="1.10.10.60:FF:000349">
    <property type="entry name" value="Transcription factor MYB39"/>
    <property type="match status" value="1"/>
</dbReference>
<evidence type="ECO:0000256" key="3">
    <source>
        <dbReference type="ARBA" id="ARBA00023015"/>
    </source>
</evidence>
<dbReference type="InterPro" id="IPR009057">
    <property type="entry name" value="Homeodomain-like_sf"/>
</dbReference>
<protein>
    <recommendedName>
        <fullName evidence="11">MYB transcription factor</fullName>
    </recommendedName>
</protein>
<keyword evidence="3" id="KW-0805">Transcription regulation</keyword>
<dbReference type="InterPro" id="IPR001005">
    <property type="entry name" value="SANT/Myb"/>
</dbReference>
<dbReference type="Proteomes" id="UP000734854">
    <property type="component" value="Unassembled WGS sequence"/>
</dbReference>
<dbReference type="FunFam" id="1.10.10.60:FF:000015">
    <property type="entry name" value="Transcription factor RAX3"/>
    <property type="match status" value="1"/>
</dbReference>
<name>A0A8J5FD34_ZINOF</name>
<evidence type="ECO:0000259" key="7">
    <source>
        <dbReference type="PROSITE" id="PS50090"/>
    </source>
</evidence>